<protein>
    <submittedName>
        <fullName evidence="3">Uncharacterized protein</fullName>
    </submittedName>
</protein>
<keyword evidence="2" id="KW-0812">Transmembrane</keyword>
<name>A0A8J8SX12_HALGN</name>
<feature type="compositionally biased region" description="Basic and acidic residues" evidence="1">
    <location>
        <begin position="64"/>
        <end position="80"/>
    </location>
</feature>
<proteinExistence type="predicted"/>
<evidence type="ECO:0000256" key="2">
    <source>
        <dbReference type="SAM" id="Phobius"/>
    </source>
</evidence>
<evidence type="ECO:0000313" key="4">
    <source>
        <dbReference type="Proteomes" id="UP000785679"/>
    </source>
</evidence>
<dbReference type="Proteomes" id="UP000785679">
    <property type="component" value="Unassembled WGS sequence"/>
</dbReference>
<evidence type="ECO:0000256" key="1">
    <source>
        <dbReference type="SAM" id="MobiDB-lite"/>
    </source>
</evidence>
<reference evidence="3" key="1">
    <citation type="submission" date="2019-06" db="EMBL/GenBank/DDBJ databases">
        <authorList>
            <person name="Zheng W."/>
        </authorList>
    </citation>
    <scope>NUCLEOTIDE SEQUENCE</scope>
    <source>
        <strain evidence="3">QDHG01</strain>
    </source>
</reference>
<gene>
    <name evidence="3" type="ORF">FGO68_gene7768</name>
</gene>
<feature type="transmembrane region" description="Helical" evidence="2">
    <location>
        <begin position="20"/>
        <end position="46"/>
    </location>
</feature>
<feature type="compositionally biased region" description="Polar residues" evidence="1">
    <location>
        <begin position="81"/>
        <end position="96"/>
    </location>
</feature>
<evidence type="ECO:0000313" key="3">
    <source>
        <dbReference type="EMBL" id="TNV73461.1"/>
    </source>
</evidence>
<organism evidence="3 4">
    <name type="scientific">Halteria grandinella</name>
    <dbReference type="NCBI Taxonomy" id="5974"/>
    <lineage>
        <taxon>Eukaryota</taxon>
        <taxon>Sar</taxon>
        <taxon>Alveolata</taxon>
        <taxon>Ciliophora</taxon>
        <taxon>Intramacronucleata</taxon>
        <taxon>Spirotrichea</taxon>
        <taxon>Stichotrichia</taxon>
        <taxon>Sporadotrichida</taxon>
        <taxon>Halteriidae</taxon>
        <taxon>Halteria</taxon>
    </lineage>
</organism>
<sequence>MFMFFTDANENTDIHHACDILLVSIAGVFAIINISSCFISSGGPLIRKMIGILRAKYYGGEKQQAGKESEKYTSEKENHDPTANQEQHLSEQNSRTELVEVSQAKPDSDLNQLFDETSGHTPFKANQHIENYRRHYNNQGQSDFWEGKIQNQSLWTKGISKKVKQIVCIDEQHERFPVQQQANEHLFRAKISAVDNGQANKQKNVTNWAGAKQKKQIYMLRQQPSNRTVQQSYTQENSIFKNENDQQRFDIWEN</sequence>
<comment type="caution">
    <text evidence="3">The sequence shown here is derived from an EMBL/GenBank/DDBJ whole genome shotgun (WGS) entry which is preliminary data.</text>
</comment>
<feature type="region of interest" description="Disordered" evidence="1">
    <location>
        <begin position="64"/>
        <end position="96"/>
    </location>
</feature>
<keyword evidence="2" id="KW-0472">Membrane</keyword>
<keyword evidence="2" id="KW-1133">Transmembrane helix</keyword>
<accession>A0A8J8SX12</accession>
<keyword evidence="4" id="KW-1185">Reference proteome</keyword>
<dbReference type="EMBL" id="RRYP01018831">
    <property type="protein sequence ID" value="TNV73461.1"/>
    <property type="molecule type" value="Genomic_DNA"/>
</dbReference>
<dbReference type="AlphaFoldDB" id="A0A8J8SX12"/>